<dbReference type="CDD" id="cd03801">
    <property type="entry name" value="GT4_PimA-like"/>
    <property type="match status" value="1"/>
</dbReference>
<comment type="caution">
    <text evidence="2">The sequence shown here is derived from an EMBL/GenBank/DDBJ whole genome shotgun (WGS) entry which is preliminary data.</text>
</comment>
<evidence type="ECO:0000313" key="3">
    <source>
        <dbReference type="Proteomes" id="UP000623461"/>
    </source>
</evidence>
<organism evidence="2 3">
    <name type="scientific">Terrabacter tumescens</name>
    <dbReference type="NCBI Taxonomy" id="60443"/>
    <lineage>
        <taxon>Bacteria</taxon>
        <taxon>Bacillati</taxon>
        <taxon>Actinomycetota</taxon>
        <taxon>Actinomycetes</taxon>
        <taxon>Micrococcales</taxon>
        <taxon>Intrasporangiaceae</taxon>
        <taxon>Terrabacter</taxon>
    </lineage>
</organism>
<proteinExistence type="predicted"/>
<dbReference type="Gene3D" id="3.40.50.2000">
    <property type="entry name" value="Glycogen Phosphorylase B"/>
    <property type="match status" value="2"/>
</dbReference>
<name>A0ABQ2IIY2_9MICO</name>
<dbReference type="RefSeq" id="WP_162181031.1">
    <property type="nucleotide sequence ID" value="NZ_BMNZ01000011.1"/>
</dbReference>
<gene>
    <name evidence="2" type="ORF">GCM10009721_41280</name>
</gene>
<protein>
    <recommendedName>
        <fullName evidence="1">D-inositol 3-phosphate glycosyltransferase</fullName>
    </recommendedName>
</protein>
<dbReference type="PANTHER" id="PTHR45947">
    <property type="entry name" value="SULFOQUINOVOSYL TRANSFERASE SQD2"/>
    <property type="match status" value="1"/>
</dbReference>
<dbReference type="InterPro" id="IPR050194">
    <property type="entry name" value="Glycosyltransferase_grp1"/>
</dbReference>
<evidence type="ECO:0000256" key="1">
    <source>
        <dbReference type="ARBA" id="ARBA00021292"/>
    </source>
</evidence>
<dbReference type="Proteomes" id="UP000623461">
    <property type="component" value="Unassembled WGS sequence"/>
</dbReference>
<reference evidence="3" key="1">
    <citation type="journal article" date="2019" name="Int. J. Syst. Evol. Microbiol.">
        <title>The Global Catalogue of Microorganisms (GCM) 10K type strain sequencing project: providing services to taxonomists for standard genome sequencing and annotation.</title>
        <authorList>
            <consortium name="The Broad Institute Genomics Platform"/>
            <consortium name="The Broad Institute Genome Sequencing Center for Infectious Disease"/>
            <person name="Wu L."/>
            <person name="Ma J."/>
        </authorList>
    </citation>
    <scope>NUCLEOTIDE SEQUENCE [LARGE SCALE GENOMIC DNA]</scope>
    <source>
        <strain evidence="3">JCM 1365</strain>
    </source>
</reference>
<dbReference type="EMBL" id="BMNZ01000011">
    <property type="protein sequence ID" value="GGN09148.1"/>
    <property type="molecule type" value="Genomic_DNA"/>
</dbReference>
<dbReference type="SUPFAM" id="SSF53756">
    <property type="entry name" value="UDP-Glycosyltransferase/glycogen phosphorylase"/>
    <property type="match status" value="1"/>
</dbReference>
<keyword evidence="3" id="KW-1185">Reference proteome</keyword>
<accession>A0ABQ2IIY2</accession>
<evidence type="ECO:0000313" key="2">
    <source>
        <dbReference type="EMBL" id="GGN09148.1"/>
    </source>
</evidence>
<dbReference type="PANTHER" id="PTHR45947:SF3">
    <property type="entry name" value="SULFOQUINOVOSYL TRANSFERASE SQD2"/>
    <property type="match status" value="1"/>
</dbReference>
<dbReference type="Pfam" id="PF13692">
    <property type="entry name" value="Glyco_trans_1_4"/>
    <property type="match status" value="1"/>
</dbReference>
<sequence length="376" mass="41226">MTETRPSDTTRPSGRRLRIAALFVSDWDHEFEDVAAGRTPSHRLFGMRELEERGHRVLHHTRSGRPRRAPRARRVPWRLSQLLWLLQVQRDVDVVLATHEAAALPALVLRRVGLVRRPVVVMTVAALDATTRPGLVGAVHRAALRAADAITVFSSVQREPLARRLGRLRRSPSWVPLGVDVEFFKPVARDRDGGVLSVGTNAGKDFPTLMAALPQGMTCTVVTDAWNRSQAEPLAHAPDVTFRSDVPITELRGLYSRAELMVLPLRESRMSSGQTVLLENLALGTPVVISDVSGVGDYLDPEVMCVVPPGDPNRLREALVDPGWRDRARKGPGLVASRFTAMHLASALETVCLDLVAAAADGRQPRPLDDSSPTLS</sequence>